<reference evidence="1 2" key="1">
    <citation type="submission" date="2017-09" db="EMBL/GenBank/DDBJ databases">
        <title>SPAdes assembly of the Mesoplasma lactucae genome.</title>
        <authorList>
            <person name="Knight T.F."/>
            <person name="Rubinstein R."/>
            <person name="Citino T."/>
        </authorList>
    </citation>
    <scope>NUCLEOTIDE SEQUENCE [LARGE SCALE GENOMIC DNA]</scope>
    <source>
        <strain evidence="1 2">831-C4</strain>
    </source>
</reference>
<dbReference type="Proteomes" id="UP000232227">
    <property type="component" value="Chromosome"/>
</dbReference>
<dbReference type="AlphaFoldDB" id="A0A291IRT7"/>
<proteinExistence type="predicted"/>
<dbReference type="RefSeq" id="WP_096862752.1">
    <property type="nucleotide sequence ID" value="NZ_CP023668.1"/>
</dbReference>
<gene>
    <name evidence="1" type="ORF">CP520_01675</name>
</gene>
<dbReference type="EMBL" id="CP023668">
    <property type="protein sequence ID" value="ATG97464.1"/>
    <property type="molecule type" value="Genomic_DNA"/>
</dbReference>
<keyword evidence="2" id="KW-1185">Reference proteome</keyword>
<evidence type="ECO:0000313" key="1">
    <source>
        <dbReference type="EMBL" id="ATG97464.1"/>
    </source>
</evidence>
<sequence length="219" mass="24651">MNKIRQKVNLKYLWSFGGILIFAILATIAFEVIGFRGVIYDLGQGSKNDTTQILVGSFKVKLSQLSMIDYVDAKTVYWLGAPSLIVVWISLLIPLFGLFLDKSNRFWTVTIIVIVITFIAMALMIASAAEAIVRFNDTFSYWENGNGNDYPHSGLDDYPYWDYDDNKNINKGFKIKTGSLNYSYMIGMFSCFIVGYIISTGATLIGQKQNYLLQADSEA</sequence>
<organism evidence="1 2">
    <name type="scientific">Mesoplasma lactucae ATCC 49193</name>
    <dbReference type="NCBI Taxonomy" id="81460"/>
    <lineage>
        <taxon>Bacteria</taxon>
        <taxon>Bacillati</taxon>
        <taxon>Mycoplasmatota</taxon>
        <taxon>Mollicutes</taxon>
        <taxon>Entomoplasmatales</taxon>
        <taxon>Entomoplasmataceae</taxon>
        <taxon>Mesoplasma</taxon>
    </lineage>
</organism>
<dbReference type="KEGG" id="mlac:CP520_01675"/>
<name>A0A291IRT7_9MOLU</name>
<accession>A0A291IRT7</accession>
<protein>
    <submittedName>
        <fullName evidence="1">Uncharacterized protein</fullName>
    </submittedName>
</protein>
<evidence type="ECO:0000313" key="2">
    <source>
        <dbReference type="Proteomes" id="UP000232227"/>
    </source>
</evidence>